<accession>A0A371EW10</accession>
<evidence type="ECO:0000313" key="1">
    <source>
        <dbReference type="EMBL" id="RDX70203.1"/>
    </source>
</evidence>
<evidence type="ECO:0008006" key="3">
    <source>
        <dbReference type="Google" id="ProtNLM"/>
    </source>
</evidence>
<dbReference type="SUPFAM" id="SSF56672">
    <property type="entry name" value="DNA/RNA polymerases"/>
    <property type="match status" value="1"/>
</dbReference>
<dbReference type="EMBL" id="QJKJ01011798">
    <property type="protein sequence ID" value="RDX70203.1"/>
    <property type="molecule type" value="Genomic_DNA"/>
</dbReference>
<dbReference type="PANTHER" id="PTHR48475:SF2">
    <property type="entry name" value="RIBONUCLEASE H"/>
    <property type="match status" value="1"/>
</dbReference>
<reference evidence="1" key="1">
    <citation type="submission" date="2018-05" db="EMBL/GenBank/DDBJ databases">
        <title>Draft genome of Mucuna pruriens seed.</title>
        <authorList>
            <person name="Nnadi N.E."/>
            <person name="Vos R."/>
            <person name="Hasami M.H."/>
            <person name="Devisetty U.K."/>
            <person name="Aguiy J.C."/>
        </authorList>
    </citation>
    <scope>NUCLEOTIDE SEQUENCE [LARGE SCALE GENOMIC DNA]</scope>
    <source>
        <strain evidence="1">JCA_2017</strain>
    </source>
</reference>
<dbReference type="AlphaFoldDB" id="A0A371EW10"/>
<gene>
    <name evidence="1" type="ORF">CR513_50577</name>
</gene>
<keyword evidence="2" id="KW-1185">Reference proteome</keyword>
<name>A0A371EW10_MUCPR</name>
<dbReference type="Gene3D" id="3.30.70.270">
    <property type="match status" value="1"/>
</dbReference>
<proteinExistence type="predicted"/>
<dbReference type="OrthoDB" id="1712951at2759"/>
<sequence length="165" mass="18552">MVVKSGTKAGHAKNLTTIFKVLRRYQLRLNPKTCSFGVKAKKFLGFMLTRRGIEANLKKCNAVIDMRNPMSVKETDLPIRQILRKPDLVGRMTGWAIELSEFDMVYEARGHVMAQVLADFANELTPKPHEKEEAKANKRWMLSIDGSYNKKGSGVGITLEGLAGW</sequence>
<organism evidence="1 2">
    <name type="scientific">Mucuna pruriens</name>
    <name type="common">Velvet bean</name>
    <name type="synonym">Dolichos pruriens</name>
    <dbReference type="NCBI Taxonomy" id="157652"/>
    <lineage>
        <taxon>Eukaryota</taxon>
        <taxon>Viridiplantae</taxon>
        <taxon>Streptophyta</taxon>
        <taxon>Embryophyta</taxon>
        <taxon>Tracheophyta</taxon>
        <taxon>Spermatophyta</taxon>
        <taxon>Magnoliopsida</taxon>
        <taxon>eudicotyledons</taxon>
        <taxon>Gunneridae</taxon>
        <taxon>Pentapetalae</taxon>
        <taxon>rosids</taxon>
        <taxon>fabids</taxon>
        <taxon>Fabales</taxon>
        <taxon>Fabaceae</taxon>
        <taxon>Papilionoideae</taxon>
        <taxon>50 kb inversion clade</taxon>
        <taxon>NPAAA clade</taxon>
        <taxon>indigoferoid/millettioid clade</taxon>
        <taxon>Phaseoleae</taxon>
        <taxon>Mucuna</taxon>
    </lineage>
</organism>
<comment type="caution">
    <text evidence="1">The sequence shown here is derived from an EMBL/GenBank/DDBJ whole genome shotgun (WGS) entry which is preliminary data.</text>
</comment>
<feature type="non-terminal residue" evidence="1">
    <location>
        <position position="1"/>
    </location>
</feature>
<evidence type="ECO:0000313" key="2">
    <source>
        <dbReference type="Proteomes" id="UP000257109"/>
    </source>
</evidence>
<dbReference type="Proteomes" id="UP000257109">
    <property type="component" value="Unassembled WGS sequence"/>
</dbReference>
<dbReference type="PANTHER" id="PTHR48475">
    <property type="entry name" value="RIBONUCLEASE H"/>
    <property type="match status" value="1"/>
</dbReference>
<protein>
    <recommendedName>
        <fullName evidence="3">Reverse transcriptase RNase H-like domain-containing protein</fullName>
    </recommendedName>
</protein>
<dbReference type="InterPro" id="IPR043128">
    <property type="entry name" value="Rev_trsase/Diguanyl_cyclase"/>
</dbReference>
<dbReference type="InterPro" id="IPR043502">
    <property type="entry name" value="DNA/RNA_pol_sf"/>
</dbReference>